<evidence type="ECO:0000256" key="2">
    <source>
        <dbReference type="SAM" id="SignalP"/>
    </source>
</evidence>
<dbReference type="Proteomes" id="UP001232536">
    <property type="component" value="Unassembled WGS sequence"/>
</dbReference>
<protein>
    <submittedName>
        <fullName evidence="5">DUF3048 domain-containing protein</fullName>
    </submittedName>
</protein>
<accession>A0ABT9DA36</accession>
<dbReference type="SUPFAM" id="SSF159774">
    <property type="entry name" value="YerB-like"/>
    <property type="match status" value="1"/>
</dbReference>
<dbReference type="Gene3D" id="3.50.90.10">
    <property type="entry name" value="YerB-like"/>
    <property type="match status" value="1"/>
</dbReference>
<evidence type="ECO:0000259" key="4">
    <source>
        <dbReference type="Pfam" id="PF17479"/>
    </source>
</evidence>
<feature type="region of interest" description="Disordered" evidence="1">
    <location>
        <begin position="31"/>
        <end position="52"/>
    </location>
</feature>
<feature type="signal peptide" evidence="2">
    <location>
        <begin position="1"/>
        <end position="25"/>
    </location>
</feature>
<proteinExistence type="predicted"/>
<feature type="domain" description="DUF3048" evidence="4">
    <location>
        <begin position="231"/>
        <end position="342"/>
    </location>
</feature>
<dbReference type="Pfam" id="PF17479">
    <property type="entry name" value="DUF3048_C"/>
    <property type="match status" value="1"/>
</dbReference>
<organism evidence="5 6">
    <name type="scientific">Actinotalea lenta</name>
    <dbReference type="NCBI Taxonomy" id="3064654"/>
    <lineage>
        <taxon>Bacteria</taxon>
        <taxon>Bacillati</taxon>
        <taxon>Actinomycetota</taxon>
        <taxon>Actinomycetes</taxon>
        <taxon>Micrococcales</taxon>
        <taxon>Cellulomonadaceae</taxon>
        <taxon>Actinotalea</taxon>
    </lineage>
</organism>
<reference evidence="5 6" key="1">
    <citation type="submission" date="2023-07" db="EMBL/GenBank/DDBJ databases">
        <title>Description of novel actinomycetes strains, isolated from tidal flat sediment.</title>
        <authorList>
            <person name="Lu C."/>
        </authorList>
    </citation>
    <scope>NUCLEOTIDE SEQUENCE [LARGE SCALE GENOMIC DNA]</scope>
    <source>
        <strain evidence="5 6">SYSU T00b441</strain>
    </source>
</reference>
<feature type="chain" id="PRO_5046234538" evidence="2">
    <location>
        <begin position="26"/>
        <end position="360"/>
    </location>
</feature>
<dbReference type="RefSeq" id="WP_304599509.1">
    <property type="nucleotide sequence ID" value="NZ_JAUQYO010000003.1"/>
</dbReference>
<gene>
    <name evidence="5" type="ORF">Q6348_01185</name>
</gene>
<comment type="caution">
    <text evidence="5">The sequence shown here is derived from an EMBL/GenBank/DDBJ whole genome shotgun (WGS) entry which is preliminary data.</text>
</comment>
<dbReference type="EMBL" id="JAUQYP010000001">
    <property type="protein sequence ID" value="MDO8105807.1"/>
    <property type="molecule type" value="Genomic_DNA"/>
</dbReference>
<name>A0ABT9DA36_9CELL</name>
<evidence type="ECO:0000259" key="3">
    <source>
        <dbReference type="Pfam" id="PF11258"/>
    </source>
</evidence>
<keyword evidence="2" id="KW-0732">Signal</keyword>
<evidence type="ECO:0000313" key="6">
    <source>
        <dbReference type="Proteomes" id="UP001232536"/>
    </source>
</evidence>
<feature type="domain" description="DUF3048" evidence="3">
    <location>
        <begin position="62"/>
        <end position="198"/>
    </location>
</feature>
<dbReference type="Pfam" id="PF11258">
    <property type="entry name" value="DUF3048"/>
    <property type="match status" value="1"/>
</dbReference>
<dbReference type="InterPro" id="IPR021416">
    <property type="entry name" value="DUF3048_N"/>
</dbReference>
<dbReference type="PROSITE" id="PS51257">
    <property type="entry name" value="PROKAR_LIPOPROTEIN"/>
    <property type="match status" value="1"/>
</dbReference>
<sequence>MRPVTRRPLWSGTVAGLAVALLALAGCSTQTPQAPPPVTVTPTITPSRSVPPTPKVPVVWPLTGVQTAELPDRPAVAVKIENSHLARPQSGLNQADMVWETIIDFDVSRLVAVFHSQTPTHIGPIRSVRPMDMSIVAPLHGPLVFSGGQEGILAMVPQAGIQGMNNDYAAPGMYRIATRQAPHNVYGDVPVFVQNADASHSSTPPAQFHFARTAQQATAVLQGTDATKISMHLSSQSDPAWSWSADGWQRWEGKDPAVVADGSRIQATNVVLVVAPHPASGFLAQLGAPVPTYDLVGEGQALVATGGKTIPATWHKTAQDQPVTLTTADGKDVLLAPGNTWVELVPQGTGSFTVDPPAGG</sequence>
<evidence type="ECO:0000313" key="5">
    <source>
        <dbReference type="EMBL" id="MDO8105807.1"/>
    </source>
</evidence>
<keyword evidence="6" id="KW-1185">Reference proteome</keyword>
<dbReference type="InterPro" id="IPR023158">
    <property type="entry name" value="YerB-like_sf"/>
</dbReference>
<evidence type="ECO:0000256" key="1">
    <source>
        <dbReference type="SAM" id="MobiDB-lite"/>
    </source>
</evidence>
<dbReference type="InterPro" id="IPR035328">
    <property type="entry name" value="DUF3048_C"/>
</dbReference>